<dbReference type="AlphaFoldDB" id="A0A9I9EJV4"/>
<reference evidence="1" key="1">
    <citation type="submission" date="2023-03" db="UniProtKB">
        <authorList>
            <consortium name="EnsemblPlants"/>
        </authorList>
    </citation>
    <scope>IDENTIFICATION</scope>
</reference>
<name>A0A9I9EJV4_CUCME</name>
<evidence type="ECO:0000313" key="1">
    <source>
        <dbReference type="EnsemblPlants" id="MELO3C034739.2.1"/>
    </source>
</evidence>
<proteinExistence type="predicted"/>
<sequence>MGKLKMTASVLARDQAWRLKRKSKLDENGNSSLQIFYQHSSAVRLKSIPRFKVGFRNALLVELHKESYRRNALKKIYFYWISSSFLGSTET</sequence>
<organism evidence="1">
    <name type="scientific">Cucumis melo</name>
    <name type="common">Muskmelon</name>
    <dbReference type="NCBI Taxonomy" id="3656"/>
    <lineage>
        <taxon>Eukaryota</taxon>
        <taxon>Viridiplantae</taxon>
        <taxon>Streptophyta</taxon>
        <taxon>Embryophyta</taxon>
        <taxon>Tracheophyta</taxon>
        <taxon>Spermatophyta</taxon>
        <taxon>Magnoliopsida</taxon>
        <taxon>eudicotyledons</taxon>
        <taxon>Gunneridae</taxon>
        <taxon>Pentapetalae</taxon>
        <taxon>rosids</taxon>
        <taxon>fabids</taxon>
        <taxon>Cucurbitales</taxon>
        <taxon>Cucurbitaceae</taxon>
        <taxon>Benincaseae</taxon>
        <taxon>Cucumis</taxon>
    </lineage>
</organism>
<dbReference type="Gramene" id="MELO3C034739.2.1">
    <property type="protein sequence ID" value="MELO3C034739.2.1"/>
    <property type="gene ID" value="MELO3C034739.2"/>
</dbReference>
<accession>A0A9I9EJV4</accession>
<protein>
    <submittedName>
        <fullName evidence="1">Uncharacterized protein</fullName>
    </submittedName>
</protein>
<dbReference type="EnsemblPlants" id="MELO3C034739.2.1">
    <property type="protein sequence ID" value="MELO3C034739.2.1"/>
    <property type="gene ID" value="MELO3C034739.2"/>
</dbReference>